<dbReference type="HOGENOM" id="CLU_2182470_0_0_11"/>
<reference evidence="3" key="1">
    <citation type="journal article" date="2008" name="J. Bacteriol.">
        <title>Genome sequence of the streptomycin-producing microorganism Streptomyces griseus IFO 13350.</title>
        <authorList>
            <person name="Ohnishi Y."/>
            <person name="Ishikawa J."/>
            <person name="Hara H."/>
            <person name="Suzuki H."/>
            <person name="Ikenoya M."/>
            <person name="Ikeda H."/>
            <person name="Yamashita A."/>
            <person name="Hattori M."/>
            <person name="Horinouchi S."/>
        </authorList>
    </citation>
    <scope>NUCLEOTIDE SEQUENCE [LARGE SCALE GENOMIC DNA]</scope>
    <source>
        <strain evidence="3">JCM 4626 / NBRC 13350</strain>
    </source>
</reference>
<gene>
    <name evidence="2" type="ordered locus">SGR_761</name>
</gene>
<evidence type="ECO:0000313" key="3">
    <source>
        <dbReference type="Proteomes" id="UP000001685"/>
    </source>
</evidence>
<protein>
    <submittedName>
        <fullName evidence="2">Uncharacterized protein</fullName>
    </submittedName>
</protein>
<proteinExistence type="predicted"/>
<dbReference type="EMBL" id="AP009493">
    <property type="protein sequence ID" value="BAG17590.1"/>
    <property type="molecule type" value="Genomic_DNA"/>
</dbReference>
<dbReference type="AlphaFoldDB" id="B1VSN6"/>
<feature type="region of interest" description="Disordered" evidence="1">
    <location>
        <begin position="71"/>
        <end position="109"/>
    </location>
</feature>
<accession>B1VSN6</accession>
<organism evidence="2 3">
    <name type="scientific">Streptomyces griseus subsp. griseus (strain JCM 4626 / CBS 651.72 / NBRC 13350 / KCC S-0626 / ISP 5235)</name>
    <dbReference type="NCBI Taxonomy" id="455632"/>
    <lineage>
        <taxon>Bacteria</taxon>
        <taxon>Bacillati</taxon>
        <taxon>Actinomycetota</taxon>
        <taxon>Actinomycetes</taxon>
        <taxon>Kitasatosporales</taxon>
        <taxon>Streptomycetaceae</taxon>
        <taxon>Streptomyces</taxon>
    </lineage>
</organism>
<name>B1VSN6_STRGG</name>
<feature type="compositionally biased region" description="Low complexity" evidence="1">
    <location>
        <begin position="87"/>
        <end position="98"/>
    </location>
</feature>
<evidence type="ECO:0000256" key="1">
    <source>
        <dbReference type="SAM" id="MobiDB-lite"/>
    </source>
</evidence>
<dbReference type="Proteomes" id="UP000001685">
    <property type="component" value="Chromosome"/>
</dbReference>
<evidence type="ECO:0000313" key="2">
    <source>
        <dbReference type="EMBL" id="BAG17590.1"/>
    </source>
</evidence>
<sequence>MPKDPPESTQHDLRRRLNRHACRHWRQVDAIRVHFRAGFAHVAAELPGDPTIPLLRLRFTGVVDVRGFALHSAGRSREGPPHGTAVSRSRPARCGASRRSGRGPSGRSR</sequence>
<dbReference type="KEGG" id="sgr:SGR_761"/>